<dbReference type="InterPro" id="IPR036397">
    <property type="entry name" value="RNaseH_sf"/>
</dbReference>
<dbReference type="EMBL" id="JANJYI010000001">
    <property type="protein sequence ID" value="KAK2662640.1"/>
    <property type="molecule type" value="Genomic_DNA"/>
</dbReference>
<proteinExistence type="predicted"/>
<evidence type="ECO:0000313" key="2">
    <source>
        <dbReference type="EMBL" id="KAK2662640.1"/>
    </source>
</evidence>
<dbReference type="Pfam" id="PF13456">
    <property type="entry name" value="RVT_3"/>
    <property type="match status" value="1"/>
</dbReference>
<dbReference type="AlphaFoldDB" id="A0AAD9XNH5"/>
<comment type="caution">
    <text evidence="2">The sequence shown here is derived from an EMBL/GenBank/DDBJ whole genome shotgun (WGS) entry which is preliminary data.</text>
</comment>
<dbReference type="PANTHER" id="PTHR47074:SF48">
    <property type="entry name" value="POLYNUCLEOTIDYL TRANSFERASE, RIBONUCLEASE H-LIKE SUPERFAMILY PROTEIN"/>
    <property type="match status" value="1"/>
</dbReference>
<dbReference type="CDD" id="cd06222">
    <property type="entry name" value="RNase_H_like"/>
    <property type="match status" value="1"/>
</dbReference>
<feature type="domain" description="RNase H type-1" evidence="1">
    <location>
        <begin position="365"/>
        <end position="479"/>
    </location>
</feature>
<dbReference type="InterPro" id="IPR002156">
    <property type="entry name" value="RNaseH_domain"/>
</dbReference>
<sequence length="487" mass="54652">MSKAYDRVEWGFVGQMMRKLGFSGCWVDRVMRCVNPVSYSFVVNREICGFLRPTRGLRLEDPLSPYLFLICDEGLSSLISSSHDANIITGFKSGRLGPTITHLFFTDDSMLFSKADIANCMAIRDVLDRYGKASGQSMNFGKSALCVSSSMDNTETMRLSVILGIQVVDCHDRYLGLPCFIELIRASFIEEEADAILSLPLTATSALDSIVWHFDITGEYTVRSGYRVGCNVLDSPTTSGLNGVVSWWKRLWRIDTLLKVKLFVWRACNNWIPTMVCLKDLSMEDMAVLLVVMWHNWFRRNRIVHGMPNIDMCDVVVWSEAFVSDYRKANEVARQTGSQIPKNVVWQPPCIGIYKLNTYATIDTDGKIVGFGAVIRDSKGMVIATSSQRIEATYPPHVVVAIIMYRGLLLATDIGVFSVEAESDAATIVKWVVDGDHQNSDVGLILADIRSLMHNFNFCLIGFVPRKANYVAHYLTKMAFCLSDDCF</sequence>
<keyword evidence="3" id="KW-1185">Reference proteome</keyword>
<reference evidence="2" key="1">
    <citation type="journal article" date="2023" name="Plant J.">
        <title>Genome sequences and population genomics provide insights into the demographic history, inbreeding, and mutation load of two 'living fossil' tree species of Dipteronia.</title>
        <authorList>
            <person name="Feng Y."/>
            <person name="Comes H.P."/>
            <person name="Chen J."/>
            <person name="Zhu S."/>
            <person name="Lu R."/>
            <person name="Zhang X."/>
            <person name="Li P."/>
            <person name="Qiu J."/>
            <person name="Olsen K.M."/>
            <person name="Qiu Y."/>
        </authorList>
    </citation>
    <scope>NUCLEOTIDE SEQUENCE</scope>
    <source>
        <strain evidence="2">KIB01</strain>
    </source>
</reference>
<dbReference type="InterPro" id="IPR052929">
    <property type="entry name" value="RNase_H-like_EbsB-rel"/>
</dbReference>
<dbReference type="Proteomes" id="UP001280121">
    <property type="component" value="Unassembled WGS sequence"/>
</dbReference>
<protein>
    <recommendedName>
        <fullName evidence="1">RNase H type-1 domain-containing protein</fullName>
    </recommendedName>
</protein>
<dbReference type="Gene3D" id="3.30.420.10">
    <property type="entry name" value="Ribonuclease H-like superfamily/Ribonuclease H"/>
    <property type="match status" value="1"/>
</dbReference>
<gene>
    <name evidence="2" type="ORF">Ddye_001214</name>
</gene>
<dbReference type="PANTHER" id="PTHR47074">
    <property type="entry name" value="BNAC02G40300D PROTEIN"/>
    <property type="match status" value="1"/>
</dbReference>
<dbReference type="GO" id="GO:0004523">
    <property type="term" value="F:RNA-DNA hybrid ribonuclease activity"/>
    <property type="evidence" value="ECO:0007669"/>
    <property type="project" value="InterPro"/>
</dbReference>
<dbReference type="InterPro" id="IPR044730">
    <property type="entry name" value="RNase_H-like_dom_plant"/>
</dbReference>
<evidence type="ECO:0000313" key="3">
    <source>
        <dbReference type="Proteomes" id="UP001280121"/>
    </source>
</evidence>
<organism evidence="2 3">
    <name type="scientific">Dipteronia dyeriana</name>
    <dbReference type="NCBI Taxonomy" id="168575"/>
    <lineage>
        <taxon>Eukaryota</taxon>
        <taxon>Viridiplantae</taxon>
        <taxon>Streptophyta</taxon>
        <taxon>Embryophyta</taxon>
        <taxon>Tracheophyta</taxon>
        <taxon>Spermatophyta</taxon>
        <taxon>Magnoliopsida</taxon>
        <taxon>eudicotyledons</taxon>
        <taxon>Gunneridae</taxon>
        <taxon>Pentapetalae</taxon>
        <taxon>rosids</taxon>
        <taxon>malvids</taxon>
        <taxon>Sapindales</taxon>
        <taxon>Sapindaceae</taxon>
        <taxon>Hippocastanoideae</taxon>
        <taxon>Acereae</taxon>
        <taxon>Dipteronia</taxon>
    </lineage>
</organism>
<evidence type="ECO:0000259" key="1">
    <source>
        <dbReference type="Pfam" id="PF13456"/>
    </source>
</evidence>
<name>A0AAD9XNH5_9ROSI</name>
<dbReference type="GO" id="GO:0003676">
    <property type="term" value="F:nucleic acid binding"/>
    <property type="evidence" value="ECO:0007669"/>
    <property type="project" value="InterPro"/>
</dbReference>
<accession>A0AAD9XNH5</accession>